<organism evidence="1">
    <name type="scientific">marine metagenome</name>
    <dbReference type="NCBI Taxonomy" id="408172"/>
    <lineage>
        <taxon>unclassified sequences</taxon>
        <taxon>metagenomes</taxon>
        <taxon>ecological metagenomes</taxon>
    </lineage>
</organism>
<evidence type="ECO:0008006" key="2">
    <source>
        <dbReference type="Google" id="ProtNLM"/>
    </source>
</evidence>
<dbReference type="Gene3D" id="1.10.10.10">
    <property type="entry name" value="Winged helix-like DNA-binding domain superfamily/Winged helix DNA-binding domain"/>
    <property type="match status" value="1"/>
</dbReference>
<dbReference type="InterPro" id="IPR036390">
    <property type="entry name" value="WH_DNA-bd_sf"/>
</dbReference>
<dbReference type="SUPFAM" id="SSF46785">
    <property type="entry name" value="Winged helix' DNA-binding domain"/>
    <property type="match status" value="1"/>
</dbReference>
<dbReference type="NCBIfam" id="TIGR04176">
    <property type="entry name" value="MarR_EPS"/>
    <property type="match status" value="1"/>
</dbReference>
<proteinExistence type="predicted"/>
<gene>
    <name evidence="1" type="ORF">METZ01_LOCUS247404</name>
</gene>
<dbReference type="AlphaFoldDB" id="A0A382I4G2"/>
<dbReference type="InterPro" id="IPR026433">
    <property type="entry name" value="MarR_EPS"/>
</dbReference>
<reference evidence="1" key="1">
    <citation type="submission" date="2018-05" db="EMBL/GenBank/DDBJ databases">
        <authorList>
            <person name="Lanie J.A."/>
            <person name="Ng W.-L."/>
            <person name="Kazmierczak K.M."/>
            <person name="Andrzejewski T.M."/>
            <person name="Davidsen T.M."/>
            <person name="Wayne K.J."/>
            <person name="Tettelin H."/>
            <person name="Glass J.I."/>
            <person name="Rusch D."/>
            <person name="Podicherti R."/>
            <person name="Tsui H.-C.T."/>
            <person name="Winkler M.E."/>
        </authorList>
    </citation>
    <scope>NUCLEOTIDE SEQUENCE</scope>
</reference>
<name>A0A382I4G2_9ZZZZ</name>
<evidence type="ECO:0000313" key="1">
    <source>
        <dbReference type="EMBL" id="SVB94550.1"/>
    </source>
</evidence>
<protein>
    <recommendedName>
        <fullName evidence="2">HTH marR-type domain-containing protein</fullName>
    </recommendedName>
</protein>
<dbReference type="Pfam" id="PF13412">
    <property type="entry name" value="HTH_24"/>
    <property type="match status" value="1"/>
</dbReference>
<dbReference type="InterPro" id="IPR036388">
    <property type="entry name" value="WH-like_DNA-bd_sf"/>
</dbReference>
<accession>A0A382I4G2</accession>
<dbReference type="EMBL" id="UINC01065172">
    <property type="protein sequence ID" value="SVB94550.1"/>
    <property type="molecule type" value="Genomic_DNA"/>
</dbReference>
<sequence length="107" mass="12716">MHKSDTEYLVLKKLEANPHLTQRELSKELGLSLGKTNYVINALIDRGWLKLNNFKRSDKKLGYVYLLTPKGITEKTNLAQKFLRRKSDEYNRLEEEIEKLKKELWHN</sequence>